<reference evidence="2 3" key="1">
    <citation type="submission" date="2016-10" db="EMBL/GenBank/DDBJ databases">
        <authorList>
            <person name="de Groot N.N."/>
        </authorList>
    </citation>
    <scope>NUCLEOTIDE SEQUENCE [LARGE SCALE GENOMIC DNA]</scope>
    <source>
        <strain evidence="2 3">DSM 527</strain>
    </source>
</reference>
<dbReference type="AlphaFoldDB" id="A0A1G7SET0"/>
<sequence length="144" mass="16645">MSSYIDLRRHLFALLPSDIFNLYVIQIMQTITRIFKAKTNFLHLLAVFLLAFFTCSILFVLIIPLIYWMILGEGAEATRIEDLPLNAFIANWGALMVVLIVSSIIGLRHTWKGTFSCAKSYFITMLILIVLYFFRVPTWNFVLS</sequence>
<keyword evidence="1" id="KW-0472">Membrane</keyword>
<name>A0A1G7SET0_CHIFI</name>
<proteinExistence type="predicted"/>
<dbReference type="EMBL" id="FNBN01000003">
    <property type="protein sequence ID" value="SDG21412.1"/>
    <property type="molecule type" value="Genomic_DNA"/>
</dbReference>
<protein>
    <submittedName>
        <fullName evidence="2">Uncharacterized protein</fullName>
    </submittedName>
</protein>
<feature type="transmembrane region" description="Helical" evidence="1">
    <location>
        <begin position="120"/>
        <end position="142"/>
    </location>
</feature>
<evidence type="ECO:0000313" key="2">
    <source>
        <dbReference type="EMBL" id="SDG21412.1"/>
    </source>
</evidence>
<keyword evidence="1" id="KW-1133">Transmembrane helix</keyword>
<dbReference type="Proteomes" id="UP000199045">
    <property type="component" value="Unassembled WGS sequence"/>
</dbReference>
<dbReference type="STRING" id="104663.SAMN04488121_103842"/>
<feature type="transmembrane region" description="Helical" evidence="1">
    <location>
        <begin position="44"/>
        <end position="69"/>
    </location>
</feature>
<accession>A0A1G7SET0</accession>
<organism evidence="2 3">
    <name type="scientific">Chitinophaga filiformis</name>
    <name type="common">Myxococcus filiformis</name>
    <name type="synonym">Flexibacter filiformis</name>
    <dbReference type="NCBI Taxonomy" id="104663"/>
    <lineage>
        <taxon>Bacteria</taxon>
        <taxon>Pseudomonadati</taxon>
        <taxon>Bacteroidota</taxon>
        <taxon>Chitinophagia</taxon>
        <taxon>Chitinophagales</taxon>
        <taxon>Chitinophagaceae</taxon>
        <taxon>Chitinophaga</taxon>
    </lineage>
</organism>
<keyword evidence="1" id="KW-0812">Transmembrane</keyword>
<evidence type="ECO:0000256" key="1">
    <source>
        <dbReference type="SAM" id="Phobius"/>
    </source>
</evidence>
<feature type="transmembrane region" description="Helical" evidence="1">
    <location>
        <begin position="89"/>
        <end position="108"/>
    </location>
</feature>
<gene>
    <name evidence="2" type="ORF">SAMN04488121_103842</name>
</gene>
<evidence type="ECO:0000313" key="3">
    <source>
        <dbReference type="Proteomes" id="UP000199045"/>
    </source>
</evidence>